<comment type="caution">
    <text evidence="1">The sequence shown here is derived from an EMBL/GenBank/DDBJ whole genome shotgun (WGS) entry which is preliminary data.</text>
</comment>
<dbReference type="AlphaFoldDB" id="A0AB34HI45"/>
<evidence type="ECO:0000313" key="1">
    <source>
        <dbReference type="EMBL" id="KAJ8790807.1"/>
    </source>
</evidence>
<accession>A0AB34HI45</accession>
<organism evidence="1 2">
    <name type="scientific">Eschrichtius robustus</name>
    <name type="common">California gray whale</name>
    <name type="synonym">Eschrichtius gibbosus</name>
    <dbReference type="NCBI Taxonomy" id="9764"/>
    <lineage>
        <taxon>Eukaryota</taxon>
        <taxon>Metazoa</taxon>
        <taxon>Chordata</taxon>
        <taxon>Craniata</taxon>
        <taxon>Vertebrata</taxon>
        <taxon>Euteleostomi</taxon>
        <taxon>Mammalia</taxon>
        <taxon>Eutheria</taxon>
        <taxon>Laurasiatheria</taxon>
        <taxon>Artiodactyla</taxon>
        <taxon>Whippomorpha</taxon>
        <taxon>Cetacea</taxon>
        <taxon>Mysticeti</taxon>
        <taxon>Eschrichtiidae</taxon>
        <taxon>Eschrichtius</taxon>
    </lineage>
</organism>
<dbReference type="EMBL" id="JAIQCJ010001330">
    <property type="protein sequence ID" value="KAJ8790807.1"/>
    <property type="molecule type" value="Genomic_DNA"/>
</dbReference>
<sequence length="131" mass="14379">MPFQRVPIRSIQSLAHPAWRGFCANPGSRGRAGLLGGGRLPSRALAGLWASVRSHRSVGSPQVLRSRTPARLCRIPGIRWGAATCQVLRAVVLRGSSAAGHHHDFKLHQVFKIVESNPYRRSNPEYPSHFG</sequence>
<protein>
    <submittedName>
        <fullName evidence="1">Uncharacterized protein</fullName>
    </submittedName>
</protein>
<proteinExistence type="predicted"/>
<reference evidence="1 2" key="1">
    <citation type="submission" date="2022-11" db="EMBL/GenBank/DDBJ databases">
        <title>Whole genome sequence of Eschrichtius robustus ER-17-0199.</title>
        <authorList>
            <person name="Bruniche-Olsen A."/>
            <person name="Black A.N."/>
            <person name="Fields C.J."/>
            <person name="Walden K."/>
            <person name="Dewoody J.A."/>
        </authorList>
    </citation>
    <scope>NUCLEOTIDE SEQUENCE [LARGE SCALE GENOMIC DNA]</scope>
    <source>
        <strain evidence="1">ER-17-0199</strain>
        <tissue evidence="1">Blubber</tissue>
    </source>
</reference>
<gene>
    <name evidence="1" type="ORF">J1605_021235</name>
</gene>
<name>A0AB34HI45_ESCRO</name>
<evidence type="ECO:0000313" key="2">
    <source>
        <dbReference type="Proteomes" id="UP001159641"/>
    </source>
</evidence>
<keyword evidence="2" id="KW-1185">Reference proteome</keyword>
<dbReference type="Proteomes" id="UP001159641">
    <property type="component" value="Unassembled WGS sequence"/>
</dbReference>